<feature type="compositionally biased region" description="Basic residues" evidence="1">
    <location>
        <begin position="1"/>
        <end position="12"/>
    </location>
</feature>
<evidence type="ECO:0000313" key="2">
    <source>
        <dbReference type="EMBL" id="JAS23614.1"/>
    </source>
</evidence>
<feature type="compositionally biased region" description="Basic and acidic residues" evidence="1">
    <location>
        <begin position="380"/>
        <end position="400"/>
    </location>
</feature>
<sequence>MKNGKTKLKVLKKNPERKGGKNHRRKKQLRAKLRREQFRANQTTSDTGKKKKKNKISRKMRMKLRQERLNPNKSLEDTGNRFNRFPNRGRYEERGARRYDNDRNRYRGRSRYGDNGGSRYRDRDVYRRDSRYGDRYGRRDRFDDRGDYDRGRGYGGGRWNDRYNKYGYDNYRSNYRDRYGYDNYRGRYREDGYRNNYRNDRNSYGNDRNSYRDNYRDRYRSDNRYRDTRDGDKDFRLKYKGHDYYDSRFDRNREIKGPEGDENKYAKKGKRYDIYLDDYVSDEAYKDKNKDSVKKEISSKDSGKNEKNQNDKNKKNTKTQDDKNKRDKRTSINYDMSDERHDASLMQSSTSGKTLKYQRGQGLQRDANWRRAMNINPYEQSKRYKREDKIQEDSKSEAPEVRSNSVRRRRRKRTRELVGLGPRKVNIKDFLYDKVMETGPQVEFEEEEWVEWLGNRRIGRVKFDVNGVTLEPITWDQKLMLDNWHNFQRINRERKKEMKEIRERAKLKQMQESLTTENNEVKKVI</sequence>
<feature type="compositionally biased region" description="Basic and acidic residues" evidence="1">
    <location>
        <begin position="286"/>
        <end position="325"/>
    </location>
</feature>
<feature type="compositionally biased region" description="Basic residues" evidence="1">
    <location>
        <begin position="405"/>
        <end position="414"/>
    </location>
</feature>
<reference evidence="2" key="1">
    <citation type="submission" date="2015-12" db="EMBL/GenBank/DDBJ databases">
        <title>De novo transcriptome assembly of four potential Pierce s Disease insect vectors from Arizona vineyards.</title>
        <authorList>
            <person name="Tassone E.E."/>
        </authorList>
    </citation>
    <scope>NUCLEOTIDE SEQUENCE</scope>
</reference>
<feature type="region of interest" description="Disordered" evidence="1">
    <location>
        <begin position="170"/>
        <end position="233"/>
    </location>
</feature>
<protein>
    <submittedName>
        <fullName evidence="2">Uncharacterized protein</fullName>
    </submittedName>
</protein>
<feature type="compositionally biased region" description="Basic residues" evidence="1">
    <location>
        <begin position="20"/>
        <end position="33"/>
    </location>
</feature>
<gene>
    <name evidence="2" type="ORF">g.12396</name>
</gene>
<organism evidence="2">
    <name type="scientific">Clastoptera arizonana</name>
    <name type="common">Arizona spittle bug</name>
    <dbReference type="NCBI Taxonomy" id="38151"/>
    <lineage>
        <taxon>Eukaryota</taxon>
        <taxon>Metazoa</taxon>
        <taxon>Ecdysozoa</taxon>
        <taxon>Arthropoda</taxon>
        <taxon>Hexapoda</taxon>
        <taxon>Insecta</taxon>
        <taxon>Pterygota</taxon>
        <taxon>Neoptera</taxon>
        <taxon>Paraneoptera</taxon>
        <taxon>Hemiptera</taxon>
        <taxon>Auchenorrhyncha</taxon>
        <taxon>Cercopoidea</taxon>
        <taxon>Clastopteridae</taxon>
        <taxon>Clastoptera</taxon>
    </lineage>
</organism>
<name>A0A1B6DD48_9HEMI</name>
<dbReference type="AlphaFoldDB" id="A0A1B6DD48"/>
<dbReference type="EMBL" id="GEDC01013684">
    <property type="protein sequence ID" value="JAS23614.1"/>
    <property type="molecule type" value="Transcribed_RNA"/>
</dbReference>
<feature type="region of interest" description="Disordered" evidence="1">
    <location>
        <begin position="1"/>
        <end position="126"/>
    </location>
</feature>
<feature type="compositionally biased region" description="Basic and acidic residues" evidence="1">
    <location>
        <begin position="209"/>
        <end position="233"/>
    </location>
</feature>
<feature type="compositionally biased region" description="Basic and acidic residues" evidence="1">
    <location>
        <begin position="174"/>
        <end position="201"/>
    </location>
</feature>
<feature type="compositionally biased region" description="Basic residues" evidence="1">
    <location>
        <begin position="49"/>
        <end position="63"/>
    </location>
</feature>
<proteinExistence type="predicted"/>
<feature type="compositionally biased region" description="Basic and acidic residues" evidence="1">
    <location>
        <begin position="64"/>
        <end position="79"/>
    </location>
</feature>
<evidence type="ECO:0000256" key="1">
    <source>
        <dbReference type="SAM" id="MobiDB-lite"/>
    </source>
</evidence>
<accession>A0A1B6DD48</accession>
<feature type="compositionally biased region" description="Basic and acidic residues" evidence="1">
    <location>
        <begin position="89"/>
        <end position="105"/>
    </location>
</feature>
<feature type="region of interest" description="Disordered" evidence="1">
    <location>
        <begin position="286"/>
        <end position="415"/>
    </location>
</feature>